<evidence type="ECO:0000313" key="6">
    <source>
        <dbReference type="EMBL" id="KAF8673184.1"/>
    </source>
</evidence>
<feature type="compositionally biased region" description="Low complexity" evidence="4">
    <location>
        <begin position="61"/>
        <end position="70"/>
    </location>
</feature>
<dbReference type="InterPro" id="IPR039633">
    <property type="entry name" value="PAP"/>
</dbReference>
<feature type="compositionally biased region" description="Low complexity" evidence="4">
    <location>
        <begin position="111"/>
        <end position="129"/>
    </location>
</feature>
<evidence type="ECO:0000256" key="4">
    <source>
        <dbReference type="SAM" id="MobiDB-lite"/>
    </source>
</evidence>
<protein>
    <recommendedName>
        <fullName evidence="5">Plastid lipid-associated protein/fibrillin conserved domain-containing protein</fullName>
    </recommendedName>
</protein>
<organism evidence="6 7">
    <name type="scientific">Digitaria exilis</name>
    <dbReference type="NCBI Taxonomy" id="1010633"/>
    <lineage>
        <taxon>Eukaryota</taxon>
        <taxon>Viridiplantae</taxon>
        <taxon>Streptophyta</taxon>
        <taxon>Embryophyta</taxon>
        <taxon>Tracheophyta</taxon>
        <taxon>Spermatophyta</taxon>
        <taxon>Magnoliopsida</taxon>
        <taxon>Liliopsida</taxon>
        <taxon>Poales</taxon>
        <taxon>Poaceae</taxon>
        <taxon>PACMAD clade</taxon>
        <taxon>Panicoideae</taxon>
        <taxon>Panicodae</taxon>
        <taxon>Paniceae</taxon>
        <taxon>Anthephorinae</taxon>
        <taxon>Digitaria</taxon>
    </lineage>
</organism>
<keyword evidence="2" id="KW-0934">Plastid</keyword>
<dbReference type="Pfam" id="PF04755">
    <property type="entry name" value="PAP_fibrillin"/>
    <property type="match status" value="1"/>
</dbReference>
<dbReference type="EMBL" id="JACEFO010002208">
    <property type="protein sequence ID" value="KAF8673184.1"/>
    <property type="molecule type" value="Genomic_DNA"/>
</dbReference>
<feature type="region of interest" description="Disordered" evidence="4">
    <location>
        <begin position="110"/>
        <end position="132"/>
    </location>
</feature>
<comment type="caution">
    <text evidence="6">The sequence shown here is derived from an EMBL/GenBank/DDBJ whole genome shotgun (WGS) entry which is preliminary data.</text>
</comment>
<dbReference type="OrthoDB" id="203682at2759"/>
<evidence type="ECO:0000313" key="7">
    <source>
        <dbReference type="Proteomes" id="UP000636709"/>
    </source>
</evidence>
<dbReference type="AlphaFoldDB" id="A0A835AWW9"/>
<evidence type="ECO:0000256" key="1">
    <source>
        <dbReference type="ARBA" id="ARBA00004474"/>
    </source>
</evidence>
<feature type="domain" description="Plastid lipid-associated protein/fibrillin conserved" evidence="5">
    <location>
        <begin position="239"/>
        <end position="429"/>
    </location>
</feature>
<sequence>MAWASPLPPGYSIETVRSSVTADFIKAKTAPPPEEDVNERPVSLPSPRVRVCRSPPPLPSPLAASPTTKKFPPPTTRHNIPSEQKKKKKKKTLPFFKNGTPWKPHVLVETSPPLSSSSRSFPRSNPRVPNAQHHRDSFASFLSLCSSFEVSMAMAAPWSPSPFCPPAAASNSAPRLLVTPRSLESAAWSAGTTGSNRAEQGRTRRRQLMSVRATAAAPPPPVDYTGNSSAGADADYVASLKVKLLSAVSGLNRGLAATEEDLSRADAAARELEAAAGGEPVDLERDLDKLQGRWRLVYSSAFSRPGPPTGRLLPITLGQVFQRIDVVSRDFDNIVELELGAPWPLPPLEVTATLAHKFEIVGTSGVKINFEKTTVKTKGSLSQLPPLEVPRMPDNLRPPSNTGSGEFEVTYLDGDTRITRGDRGELRVFVIA</sequence>
<keyword evidence="3" id="KW-0809">Transit peptide</keyword>
<feature type="region of interest" description="Disordered" evidence="4">
    <location>
        <begin position="27"/>
        <end position="98"/>
    </location>
</feature>
<accession>A0A835AWW9</accession>
<proteinExistence type="predicted"/>
<evidence type="ECO:0000256" key="3">
    <source>
        <dbReference type="ARBA" id="ARBA00022946"/>
    </source>
</evidence>
<dbReference type="InterPro" id="IPR006843">
    <property type="entry name" value="PAP/fibrillin_dom"/>
</dbReference>
<dbReference type="GO" id="GO:0009536">
    <property type="term" value="C:plastid"/>
    <property type="evidence" value="ECO:0007669"/>
    <property type="project" value="UniProtKB-SubCell"/>
</dbReference>
<dbReference type="Proteomes" id="UP000636709">
    <property type="component" value="Unassembled WGS sequence"/>
</dbReference>
<name>A0A835AWW9_9POAL</name>
<gene>
    <name evidence="6" type="ORF">HU200_048733</name>
</gene>
<reference evidence="6" key="1">
    <citation type="submission" date="2020-07" db="EMBL/GenBank/DDBJ databases">
        <title>Genome sequence and genetic diversity analysis of an under-domesticated orphan crop, white fonio (Digitaria exilis).</title>
        <authorList>
            <person name="Bennetzen J.L."/>
            <person name="Chen S."/>
            <person name="Ma X."/>
            <person name="Wang X."/>
            <person name="Yssel A.E.J."/>
            <person name="Chaluvadi S.R."/>
            <person name="Johnson M."/>
            <person name="Gangashetty P."/>
            <person name="Hamidou F."/>
            <person name="Sanogo M.D."/>
            <person name="Zwaenepoel A."/>
            <person name="Wallace J."/>
            <person name="Van De Peer Y."/>
            <person name="Van Deynze A."/>
        </authorList>
    </citation>
    <scope>NUCLEOTIDE SEQUENCE</scope>
    <source>
        <tissue evidence="6">Leaves</tissue>
    </source>
</reference>
<dbReference type="PANTHER" id="PTHR31906">
    <property type="entry name" value="PLASTID-LIPID-ASSOCIATED PROTEIN 4, CHLOROPLASTIC-RELATED"/>
    <property type="match status" value="1"/>
</dbReference>
<evidence type="ECO:0000256" key="2">
    <source>
        <dbReference type="ARBA" id="ARBA00022640"/>
    </source>
</evidence>
<keyword evidence="7" id="KW-1185">Reference proteome</keyword>
<feature type="compositionally biased region" description="Low complexity" evidence="4">
    <location>
        <begin position="41"/>
        <end position="53"/>
    </location>
</feature>
<comment type="subcellular location">
    <subcellularLocation>
        <location evidence="1">Plastid</location>
    </subcellularLocation>
</comment>
<evidence type="ECO:0000259" key="5">
    <source>
        <dbReference type="Pfam" id="PF04755"/>
    </source>
</evidence>